<accession>A0A923E4M2</accession>
<organism evidence="2 3">
    <name type="scientific">Clostridium tetanomorphum</name>
    <dbReference type="NCBI Taxonomy" id="1553"/>
    <lineage>
        <taxon>Bacteria</taxon>
        <taxon>Bacillati</taxon>
        <taxon>Bacillota</taxon>
        <taxon>Clostridia</taxon>
        <taxon>Eubacteriales</taxon>
        <taxon>Clostridiaceae</taxon>
        <taxon>Clostridium</taxon>
    </lineage>
</organism>
<dbReference type="Pfam" id="PF01966">
    <property type="entry name" value="HD"/>
    <property type="match status" value="1"/>
</dbReference>
<dbReference type="Gene3D" id="1.10.3210.10">
    <property type="entry name" value="Hypothetical protein af1432"/>
    <property type="match status" value="1"/>
</dbReference>
<dbReference type="InterPro" id="IPR006674">
    <property type="entry name" value="HD_domain"/>
</dbReference>
<dbReference type="CDD" id="cd00077">
    <property type="entry name" value="HDc"/>
    <property type="match status" value="1"/>
</dbReference>
<dbReference type="EMBL" id="JAAZWO010000001">
    <property type="protein sequence ID" value="MBC2396347.1"/>
    <property type="molecule type" value="Genomic_DNA"/>
</dbReference>
<evidence type="ECO:0000313" key="3">
    <source>
        <dbReference type="Proteomes" id="UP000563151"/>
    </source>
</evidence>
<dbReference type="SMART" id="SM00471">
    <property type="entry name" value="HDc"/>
    <property type="match status" value="1"/>
</dbReference>
<dbReference type="Proteomes" id="UP000563151">
    <property type="component" value="Unassembled WGS sequence"/>
</dbReference>
<protein>
    <submittedName>
        <fullName evidence="2">HD domain-containing protein</fullName>
    </submittedName>
</protein>
<dbReference type="InterPro" id="IPR003607">
    <property type="entry name" value="HD/PDEase_dom"/>
</dbReference>
<dbReference type="AlphaFoldDB" id="A0A923E4M2"/>
<evidence type="ECO:0000259" key="1">
    <source>
        <dbReference type="SMART" id="SM00471"/>
    </source>
</evidence>
<reference evidence="2 3" key="1">
    <citation type="submission" date="2020-04" db="EMBL/GenBank/DDBJ databases">
        <title>Genomic insights into acetone-butanol-ethanol (ABE) fermentation by sequencing solventogenic clostridia strains.</title>
        <authorList>
            <person name="Brown S."/>
        </authorList>
    </citation>
    <scope>NUCLEOTIDE SEQUENCE [LARGE SCALE GENOMIC DNA]</scope>
    <source>
        <strain evidence="2 3">DJ011</strain>
    </source>
</reference>
<dbReference type="RefSeq" id="WP_035149545.1">
    <property type="nucleotide sequence ID" value="NZ_JAAZWO010000001.1"/>
</dbReference>
<keyword evidence="3" id="KW-1185">Reference proteome</keyword>
<name>A0A923E4M2_CLOTT</name>
<evidence type="ECO:0000313" key="2">
    <source>
        <dbReference type="EMBL" id="MBC2396347.1"/>
    </source>
</evidence>
<gene>
    <name evidence="2" type="ORF">HGG79_00960</name>
</gene>
<feature type="domain" description="HD/PDEase" evidence="1">
    <location>
        <begin position="33"/>
        <end position="147"/>
    </location>
</feature>
<dbReference type="SUPFAM" id="SSF109604">
    <property type="entry name" value="HD-domain/PDEase-like"/>
    <property type="match status" value="1"/>
</dbReference>
<sequence length="161" mass="19154">MESNLYKVNKILNNKKYKEYIKKNNEYEKNREFCKHNLDHFLDVARIAYIICLEKGLNYSKEVIYAIAILHDIGRWMQYEKDIPHEQASEILAKELLCEAEFSEHEKSLILQAILSHRKNGEEELNSIIYKSDKLSRKCFACSAEPKCNWNKDKKNFNIVY</sequence>
<comment type="caution">
    <text evidence="2">The sequence shown here is derived from an EMBL/GenBank/DDBJ whole genome shotgun (WGS) entry which is preliminary data.</text>
</comment>
<proteinExistence type="predicted"/>